<organism evidence="2 3">
    <name type="scientific">Sorghum bicolor</name>
    <name type="common">Sorghum</name>
    <name type="synonym">Sorghum vulgare</name>
    <dbReference type="NCBI Taxonomy" id="4558"/>
    <lineage>
        <taxon>Eukaryota</taxon>
        <taxon>Viridiplantae</taxon>
        <taxon>Streptophyta</taxon>
        <taxon>Embryophyta</taxon>
        <taxon>Tracheophyta</taxon>
        <taxon>Spermatophyta</taxon>
        <taxon>Magnoliopsida</taxon>
        <taxon>Liliopsida</taxon>
        <taxon>Poales</taxon>
        <taxon>Poaceae</taxon>
        <taxon>PACMAD clade</taxon>
        <taxon>Panicoideae</taxon>
        <taxon>Andropogonodae</taxon>
        <taxon>Andropogoneae</taxon>
        <taxon>Sorghinae</taxon>
        <taxon>Sorghum</taxon>
    </lineage>
</organism>
<evidence type="ECO:0000313" key="3">
    <source>
        <dbReference type="Proteomes" id="UP000000768"/>
    </source>
</evidence>
<dbReference type="EMBL" id="CM000763">
    <property type="protein sequence ID" value="OQU84272.1"/>
    <property type="molecule type" value="Genomic_DNA"/>
</dbReference>
<sequence length="138" mass="14989">MILEERRNAVVDSIFVPCAQPLLEAPLPSKAMEKVANGKTVRQEATRKSTRQQALNNSVPVSRRATDRLIRAFDMVGPSEPIGEQALEAYIRSFDAPMTEQRVKAMRMLTSLDSGPALAAAAQLAAEHEMAGAEEVAV</sequence>
<evidence type="ECO:0000256" key="1">
    <source>
        <dbReference type="SAM" id="MobiDB-lite"/>
    </source>
</evidence>
<protein>
    <submittedName>
        <fullName evidence="2">Uncharacterized protein</fullName>
    </submittedName>
</protein>
<evidence type="ECO:0000313" key="2">
    <source>
        <dbReference type="EMBL" id="OQU84272.1"/>
    </source>
</evidence>
<dbReference type="Gramene" id="OQU84272">
    <property type="protein sequence ID" value="OQU84272"/>
    <property type="gene ID" value="SORBI_3004G024350"/>
</dbReference>
<dbReference type="AlphaFoldDB" id="A0A1Z5RKK5"/>
<accession>A0A1Z5RKK5</accession>
<dbReference type="Proteomes" id="UP000000768">
    <property type="component" value="Chromosome 4"/>
</dbReference>
<feature type="region of interest" description="Disordered" evidence="1">
    <location>
        <begin position="35"/>
        <end position="61"/>
    </location>
</feature>
<keyword evidence="3" id="KW-1185">Reference proteome</keyword>
<name>A0A1Z5RKK5_SORBI</name>
<dbReference type="OMA" id="SEPIGEQ"/>
<feature type="compositionally biased region" description="Polar residues" evidence="1">
    <location>
        <begin position="51"/>
        <end position="60"/>
    </location>
</feature>
<dbReference type="FunCoup" id="A0A1Z5RKK5">
    <property type="interactions" value="159"/>
</dbReference>
<gene>
    <name evidence="2" type="ORF">SORBI_3004G024350</name>
</gene>
<dbReference type="InParanoid" id="A0A1Z5RKK5"/>
<reference evidence="2 3" key="1">
    <citation type="journal article" date="2009" name="Nature">
        <title>The Sorghum bicolor genome and the diversification of grasses.</title>
        <authorList>
            <person name="Paterson A.H."/>
            <person name="Bowers J.E."/>
            <person name="Bruggmann R."/>
            <person name="Dubchak I."/>
            <person name="Grimwood J."/>
            <person name="Gundlach H."/>
            <person name="Haberer G."/>
            <person name="Hellsten U."/>
            <person name="Mitros T."/>
            <person name="Poliakov A."/>
            <person name="Schmutz J."/>
            <person name="Spannagl M."/>
            <person name="Tang H."/>
            <person name="Wang X."/>
            <person name="Wicker T."/>
            <person name="Bharti A.K."/>
            <person name="Chapman J."/>
            <person name="Feltus F.A."/>
            <person name="Gowik U."/>
            <person name="Grigoriev I.V."/>
            <person name="Lyons E."/>
            <person name="Maher C.A."/>
            <person name="Martis M."/>
            <person name="Narechania A."/>
            <person name="Otillar R.P."/>
            <person name="Penning B.W."/>
            <person name="Salamov A.A."/>
            <person name="Wang Y."/>
            <person name="Zhang L."/>
            <person name="Carpita N.C."/>
            <person name="Freeling M."/>
            <person name="Gingle A.R."/>
            <person name="Hash C.T."/>
            <person name="Keller B."/>
            <person name="Klein P."/>
            <person name="Kresovich S."/>
            <person name="McCann M.C."/>
            <person name="Ming R."/>
            <person name="Peterson D.G."/>
            <person name="Mehboob-ur-Rahman"/>
            <person name="Ware D."/>
            <person name="Westhoff P."/>
            <person name="Mayer K.F."/>
            <person name="Messing J."/>
            <person name="Rokhsar D.S."/>
        </authorList>
    </citation>
    <scope>NUCLEOTIDE SEQUENCE [LARGE SCALE GENOMIC DNA]</scope>
    <source>
        <strain evidence="3">cv. BTx623</strain>
    </source>
</reference>
<reference evidence="3" key="2">
    <citation type="journal article" date="2018" name="Plant J.">
        <title>The Sorghum bicolor reference genome: improved assembly, gene annotations, a transcriptome atlas, and signatures of genome organization.</title>
        <authorList>
            <person name="McCormick R.F."/>
            <person name="Truong S.K."/>
            <person name="Sreedasyam A."/>
            <person name="Jenkins J."/>
            <person name="Shu S."/>
            <person name="Sims D."/>
            <person name="Kennedy M."/>
            <person name="Amirebrahimi M."/>
            <person name="Weers B.D."/>
            <person name="McKinley B."/>
            <person name="Mattison A."/>
            <person name="Morishige D.T."/>
            <person name="Grimwood J."/>
            <person name="Schmutz J."/>
            <person name="Mullet J.E."/>
        </authorList>
    </citation>
    <scope>NUCLEOTIDE SEQUENCE [LARGE SCALE GENOMIC DNA]</scope>
    <source>
        <strain evidence="3">cv. BTx623</strain>
    </source>
</reference>
<proteinExistence type="predicted"/>